<proteinExistence type="predicted"/>
<dbReference type="AlphaFoldDB" id="A0A0R1UJV6"/>
<evidence type="ECO:0000259" key="1">
    <source>
        <dbReference type="Pfam" id="PF05043"/>
    </source>
</evidence>
<dbReference type="EMBL" id="AZGC01000041">
    <property type="protein sequence ID" value="KRL93615.1"/>
    <property type="molecule type" value="Genomic_DNA"/>
</dbReference>
<keyword evidence="3" id="KW-1185">Reference proteome</keyword>
<evidence type="ECO:0000313" key="2">
    <source>
        <dbReference type="EMBL" id="KRL93615.1"/>
    </source>
</evidence>
<sequence>MINNFIEPIINKKLSIVGTIFTTPGITVEAISKVLGFNLSFCKRTIIELIHHSELALKNTNGHYYLNNTAGIIQYNSETYQQSLLLKYLSFALNNNDENTSIINVSFTLARSTSSIYGARRLANKALKEYHLKLNHNTVTGDELNKRLLIALLNVKYGFKIHPITDTKRQILRTLITKHFNSDNVIVNIDNIFLLELISLGVNRSKFDDNLHLVAKLNRFKTPLFDQQVKNFIDDYFTSLNIHNSLSKSGYQYFKFIFFNGLHH</sequence>
<dbReference type="RefSeq" id="WP_056995709.1">
    <property type="nucleotide sequence ID" value="NZ_AZGC01000041.1"/>
</dbReference>
<dbReference type="PATRIC" id="fig|1423742.4.peg.1582"/>
<accession>A0A0R1UJV6</accession>
<dbReference type="Pfam" id="PF05043">
    <property type="entry name" value="Mga"/>
    <property type="match status" value="1"/>
</dbReference>
<organism evidence="2 3">
    <name type="scientific">Limosilactobacillus equigenerosi DSM 18793 = JCM 14505</name>
    <dbReference type="NCBI Taxonomy" id="1423742"/>
    <lineage>
        <taxon>Bacteria</taxon>
        <taxon>Bacillati</taxon>
        <taxon>Bacillota</taxon>
        <taxon>Bacilli</taxon>
        <taxon>Lactobacillales</taxon>
        <taxon>Lactobacillaceae</taxon>
        <taxon>Limosilactobacillus</taxon>
    </lineage>
</organism>
<dbReference type="InterPro" id="IPR007737">
    <property type="entry name" value="Mga_HTH"/>
</dbReference>
<protein>
    <recommendedName>
        <fullName evidence="1">Mga helix-turn-helix domain-containing protein</fullName>
    </recommendedName>
</protein>
<feature type="domain" description="Mga helix-turn-helix" evidence="1">
    <location>
        <begin position="78"/>
        <end position="153"/>
    </location>
</feature>
<gene>
    <name evidence="2" type="ORF">FC21_GL001528</name>
</gene>
<reference evidence="2 3" key="1">
    <citation type="journal article" date="2015" name="Genome Announc.">
        <title>Expanding the biotechnology potential of lactobacilli through comparative genomics of 213 strains and associated genera.</title>
        <authorList>
            <person name="Sun Z."/>
            <person name="Harris H.M."/>
            <person name="McCann A."/>
            <person name="Guo C."/>
            <person name="Argimon S."/>
            <person name="Zhang W."/>
            <person name="Yang X."/>
            <person name="Jeffery I.B."/>
            <person name="Cooney J.C."/>
            <person name="Kagawa T.F."/>
            <person name="Liu W."/>
            <person name="Song Y."/>
            <person name="Salvetti E."/>
            <person name="Wrobel A."/>
            <person name="Rasinkangas P."/>
            <person name="Parkhill J."/>
            <person name="Rea M.C."/>
            <person name="O'Sullivan O."/>
            <person name="Ritari J."/>
            <person name="Douillard F.P."/>
            <person name="Paul Ross R."/>
            <person name="Yang R."/>
            <person name="Briner A.E."/>
            <person name="Felis G.E."/>
            <person name="de Vos W.M."/>
            <person name="Barrangou R."/>
            <person name="Klaenhammer T.R."/>
            <person name="Caufield P.W."/>
            <person name="Cui Y."/>
            <person name="Zhang H."/>
            <person name="O'Toole P.W."/>
        </authorList>
    </citation>
    <scope>NUCLEOTIDE SEQUENCE [LARGE SCALE GENOMIC DNA]</scope>
    <source>
        <strain evidence="2 3">DSM 18793</strain>
    </source>
</reference>
<name>A0A0R1UJV6_9LACO</name>
<evidence type="ECO:0000313" key="3">
    <source>
        <dbReference type="Proteomes" id="UP000051084"/>
    </source>
</evidence>
<dbReference type="STRING" id="417373.GCA_001570685_01243"/>
<comment type="caution">
    <text evidence="2">The sequence shown here is derived from an EMBL/GenBank/DDBJ whole genome shotgun (WGS) entry which is preliminary data.</text>
</comment>
<dbReference type="Proteomes" id="UP000051084">
    <property type="component" value="Unassembled WGS sequence"/>
</dbReference>